<evidence type="ECO:0000313" key="2">
    <source>
        <dbReference type="Proteomes" id="UP000265566"/>
    </source>
</evidence>
<accession>A0A396JBD1</accession>
<dbReference type="EMBL" id="PSQE01000002">
    <property type="protein sequence ID" value="RHN75589.1"/>
    <property type="molecule type" value="Genomic_DNA"/>
</dbReference>
<name>A0A396JBD1_MEDTR</name>
<protein>
    <submittedName>
        <fullName evidence="1">Uncharacterized protein</fullName>
    </submittedName>
</protein>
<comment type="caution">
    <text evidence="1">The sequence shown here is derived from an EMBL/GenBank/DDBJ whole genome shotgun (WGS) entry which is preliminary data.</text>
</comment>
<dbReference type="Proteomes" id="UP000265566">
    <property type="component" value="Chromosome 2"/>
</dbReference>
<reference evidence="2" key="1">
    <citation type="journal article" date="2018" name="Nat. Plants">
        <title>Whole-genome landscape of Medicago truncatula symbiotic genes.</title>
        <authorList>
            <person name="Pecrix Y."/>
            <person name="Staton S.E."/>
            <person name="Sallet E."/>
            <person name="Lelandais-Briere C."/>
            <person name="Moreau S."/>
            <person name="Carrere S."/>
            <person name="Blein T."/>
            <person name="Jardinaud M.F."/>
            <person name="Latrasse D."/>
            <person name="Zouine M."/>
            <person name="Zahm M."/>
            <person name="Kreplak J."/>
            <person name="Mayjonade B."/>
            <person name="Satge C."/>
            <person name="Perez M."/>
            <person name="Cauet S."/>
            <person name="Marande W."/>
            <person name="Chantry-Darmon C."/>
            <person name="Lopez-Roques C."/>
            <person name="Bouchez O."/>
            <person name="Berard A."/>
            <person name="Debelle F."/>
            <person name="Munos S."/>
            <person name="Bendahmane A."/>
            <person name="Berges H."/>
            <person name="Niebel A."/>
            <person name="Buitink J."/>
            <person name="Frugier F."/>
            <person name="Benhamed M."/>
            <person name="Crespi M."/>
            <person name="Gouzy J."/>
            <person name="Gamas P."/>
        </authorList>
    </citation>
    <scope>NUCLEOTIDE SEQUENCE [LARGE SCALE GENOMIC DNA]</scope>
    <source>
        <strain evidence="2">cv. Jemalong A17</strain>
    </source>
</reference>
<evidence type="ECO:0000313" key="1">
    <source>
        <dbReference type="EMBL" id="RHN75589.1"/>
    </source>
</evidence>
<dbReference type="AlphaFoldDB" id="A0A396JBD1"/>
<sequence length="76" mass="9710">MWITTRYNIIWSMCIRKMWWTRSRVGRLDICRYLRGGSMNCRHLWTWSREERWEICKCLRYGMMFRLPCRLWKLDI</sequence>
<proteinExistence type="predicted"/>
<gene>
    <name evidence="1" type="ORF">MtrunA17_Chr2g0322901</name>
</gene>
<organism evidence="1 2">
    <name type="scientific">Medicago truncatula</name>
    <name type="common">Barrel medic</name>
    <name type="synonym">Medicago tribuloides</name>
    <dbReference type="NCBI Taxonomy" id="3880"/>
    <lineage>
        <taxon>Eukaryota</taxon>
        <taxon>Viridiplantae</taxon>
        <taxon>Streptophyta</taxon>
        <taxon>Embryophyta</taxon>
        <taxon>Tracheophyta</taxon>
        <taxon>Spermatophyta</taxon>
        <taxon>Magnoliopsida</taxon>
        <taxon>eudicotyledons</taxon>
        <taxon>Gunneridae</taxon>
        <taxon>Pentapetalae</taxon>
        <taxon>rosids</taxon>
        <taxon>fabids</taxon>
        <taxon>Fabales</taxon>
        <taxon>Fabaceae</taxon>
        <taxon>Papilionoideae</taxon>
        <taxon>50 kb inversion clade</taxon>
        <taxon>NPAAA clade</taxon>
        <taxon>Hologalegina</taxon>
        <taxon>IRL clade</taxon>
        <taxon>Trifolieae</taxon>
        <taxon>Medicago</taxon>
    </lineage>
</organism>
<dbReference type="Gramene" id="rna11819">
    <property type="protein sequence ID" value="RHN75589.1"/>
    <property type="gene ID" value="gene11819"/>
</dbReference>